<accession>A0AA42EFI7</accession>
<dbReference type="RefSeq" id="WP_234885514.1">
    <property type="nucleotide sequence ID" value="NZ_CP181440.1"/>
</dbReference>
<protein>
    <submittedName>
        <fullName evidence="1">Uncharacterized protein</fullName>
    </submittedName>
</protein>
<dbReference type="AlphaFoldDB" id="A0AA42EFI7"/>
<name>A0AA42EFI7_GLAPU</name>
<organism evidence="1 2">
    <name type="scientific">Glaesserella parasuis</name>
    <name type="common">Haemophilus parasuis</name>
    <dbReference type="NCBI Taxonomy" id="738"/>
    <lineage>
        <taxon>Bacteria</taxon>
        <taxon>Pseudomonadati</taxon>
        <taxon>Pseudomonadota</taxon>
        <taxon>Gammaproteobacteria</taxon>
        <taxon>Pasteurellales</taxon>
        <taxon>Pasteurellaceae</taxon>
        <taxon>Glaesserella</taxon>
    </lineage>
</organism>
<dbReference type="Proteomes" id="UP001148834">
    <property type="component" value="Unassembled WGS sequence"/>
</dbReference>
<comment type="caution">
    <text evidence="1">The sequence shown here is derived from an EMBL/GenBank/DDBJ whole genome shotgun (WGS) entry which is preliminary data.</text>
</comment>
<dbReference type="EMBL" id="JAODIR010000005">
    <property type="protein sequence ID" value="MDD2167360.1"/>
    <property type="molecule type" value="Genomic_DNA"/>
</dbReference>
<proteinExistence type="predicted"/>
<evidence type="ECO:0000313" key="1">
    <source>
        <dbReference type="EMBL" id="MDD2167360.1"/>
    </source>
</evidence>
<sequence>MLELMDKSKIAKRYVWAISLLIIMCVMMWLTPDFLKALADFILTLKNA</sequence>
<evidence type="ECO:0000313" key="2">
    <source>
        <dbReference type="Proteomes" id="UP001148834"/>
    </source>
</evidence>
<gene>
    <name evidence="1" type="ORF">N5925_01815</name>
</gene>
<reference evidence="1" key="1">
    <citation type="submission" date="2022-09" db="EMBL/GenBank/DDBJ databases">
        <title>Molecular characterization of Glaesserella parasuis strains circulating in commercial swine farms using whole-genome sequencing.</title>
        <authorList>
            <person name="Mugabi R."/>
            <person name="Clavijo M."/>
            <person name="Li G."/>
        </authorList>
    </citation>
    <scope>NUCLEOTIDE SEQUENCE</scope>
    <source>
        <strain evidence="1">0435-53</strain>
    </source>
</reference>